<protein>
    <submittedName>
        <fullName evidence="1">Uncharacterized protein</fullName>
    </submittedName>
</protein>
<dbReference type="EMBL" id="CP114767">
    <property type="protein sequence ID" value="WBA42404.1"/>
    <property type="molecule type" value="Genomic_DNA"/>
</dbReference>
<gene>
    <name evidence="1" type="ORF">O3303_02330</name>
</gene>
<accession>A0ABY7LRD0</accession>
<name>A0ABY7LRD0_9BACT</name>
<sequence length="245" mass="27603">MASTAANLSLSEALAALYATFSHQQLRQLPDACPCCITAAENRVLFTAPLAGLKEAQLQRYAFKAMTTWGNAADFRYFLPRLLELSLRPDAEIEKETVFSKLELADWTSWPAAEQAAVREVLLAWWAQHIQHECFFEEEVLGWLIRLLGTISPLLQAWKPAALGWAFENLVRTVPNLNELEHHIRTLNPADATQHSMELRQWLGRQLPVLEADFFQEETRNEEFAQAISLAHNLVAALPATGTPL</sequence>
<dbReference type="Proteomes" id="UP001211005">
    <property type="component" value="Chromosome"/>
</dbReference>
<organism evidence="1 2">
    <name type="scientific">Hymenobacter canadensis</name>
    <dbReference type="NCBI Taxonomy" id="2999067"/>
    <lineage>
        <taxon>Bacteria</taxon>
        <taxon>Pseudomonadati</taxon>
        <taxon>Bacteroidota</taxon>
        <taxon>Cytophagia</taxon>
        <taxon>Cytophagales</taxon>
        <taxon>Hymenobacteraceae</taxon>
        <taxon>Hymenobacter</taxon>
    </lineage>
</organism>
<evidence type="ECO:0000313" key="2">
    <source>
        <dbReference type="Proteomes" id="UP001211005"/>
    </source>
</evidence>
<proteinExistence type="predicted"/>
<keyword evidence="2" id="KW-1185">Reference proteome</keyword>
<reference evidence="1 2" key="1">
    <citation type="submission" date="2022-12" db="EMBL/GenBank/DDBJ databases">
        <title>Hymenobacter canadensis sp. nov. isolated from lake water of the Cambridge Bay, Canada.</title>
        <authorList>
            <person name="Kim W.H."/>
            <person name="Lee Y.M."/>
        </authorList>
    </citation>
    <scope>NUCLEOTIDE SEQUENCE [LARGE SCALE GENOMIC DNA]</scope>
    <source>
        <strain evidence="1 2">PAMC 29467</strain>
    </source>
</reference>
<evidence type="ECO:0000313" key="1">
    <source>
        <dbReference type="EMBL" id="WBA42404.1"/>
    </source>
</evidence>
<dbReference type="RefSeq" id="WP_269560459.1">
    <property type="nucleotide sequence ID" value="NZ_CP114767.1"/>
</dbReference>